<gene>
    <name evidence="6" type="ORF">DMP10_04215</name>
</gene>
<dbReference type="InterPro" id="IPR041286">
    <property type="entry name" value="MBG_2"/>
</dbReference>
<dbReference type="InterPro" id="IPR003343">
    <property type="entry name" value="Big_2"/>
</dbReference>
<dbReference type="NCBIfam" id="TIGR02543">
    <property type="entry name" value="List_Bact_rpt"/>
    <property type="match status" value="3"/>
</dbReference>
<reference evidence="6 7" key="1">
    <citation type="journal article" date="2019" name="Microbiol. Resour. Announc.">
        <title>Draft Genome Sequences of Type Strains of Gordonibacter faecihominis, Paraeggerthella hongkongensis, Parvibacter caecicola,Slackia equolifaciens, Slackia faecicanis, and Slackia isoflavoniconvertens.</title>
        <authorList>
            <person name="Danylec N."/>
            <person name="Stoll D.A."/>
            <person name="Dotsch A."/>
            <person name="Huch M."/>
        </authorList>
    </citation>
    <scope>NUCLEOTIDE SEQUENCE [LARGE SCALE GENOMIC DNA]</scope>
    <source>
        <strain evidence="6 7">DSM 18785</strain>
    </source>
</reference>
<dbReference type="SUPFAM" id="SSF49373">
    <property type="entry name" value="Invasin/intimin cell-adhesion fragments"/>
    <property type="match status" value="1"/>
</dbReference>
<feature type="domain" description="MBG" evidence="5">
    <location>
        <begin position="1528"/>
        <end position="1602"/>
    </location>
</feature>
<protein>
    <recommendedName>
        <fullName evidence="8">BIG2 domain-containing protein</fullName>
    </recommendedName>
</protein>
<keyword evidence="3" id="KW-0812">Transmembrane</keyword>
<keyword evidence="7" id="KW-1185">Reference proteome</keyword>
<feature type="compositionally biased region" description="Polar residues" evidence="2">
    <location>
        <begin position="86"/>
        <end position="100"/>
    </location>
</feature>
<dbReference type="InterPro" id="IPR042229">
    <property type="entry name" value="Listeria/Bacterioides_rpt_sf"/>
</dbReference>
<evidence type="ECO:0000259" key="4">
    <source>
        <dbReference type="Pfam" id="PF02368"/>
    </source>
</evidence>
<dbReference type="Gene3D" id="2.60.40.4270">
    <property type="entry name" value="Listeria-Bacteroides repeat domain"/>
    <property type="match status" value="4"/>
</dbReference>
<comment type="caution">
    <text evidence="6">The sequence shown here is derived from an EMBL/GenBank/DDBJ whole genome shotgun (WGS) entry which is preliminary data.</text>
</comment>
<evidence type="ECO:0000256" key="3">
    <source>
        <dbReference type="SAM" id="Phobius"/>
    </source>
</evidence>
<keyword evidence="3" id="KW-0472">Membrane</keyword>
<dbReference type="InterPro" id="IPR013378">
    <property type="entry name" value="InlB-like_B-rpt"/>
</dbReference>
<name>A0A3N0AVR8_9ACTN</name>
<organism evidence="6 7">
    <name type="scientific">Adlercreutzia equolifaciens subsp. celatus DSM 18785</name>
    <dbReference type="NCBI Taxonomy" id="1121021"/>
    <lineage>
        <taxon>Bacteria</taxon>
        <taxon>Bacillati</taxon>
        <taxon>Actinomycetota</taxon>
        <taxon>Coriobacteriia</taxon>
        <taxon>Eggerthellales</taxon>
        <taxon>Eggerthellaceae</taxon>
        <taxon>Adlercreutzia</taxon>
    </lineage>
</organism>
<feature type="region of interest" description="Disordered" evidence="2">
    <location>
        <begin position="65"/>
        <end position="116"/>
    </location>
</feature>
<dbReference type="EMBL" id="QICA01000005">
    <property type="protein sequence ID" value="RNL38664.1"/>
    <property type="molecule type" value="Genomic_DNA"/>
</dbReference>
<feature type="transmembrane region" description="Helical" evidence="3">
    <location>
        <begin position="1710"/>
        <end position="1731"/>
    </location>
</feature>
<evidence type="ECO:0000256" key="2">
    <source>
        <dbReference type="SAM" id="MobiDB-lite"/>
    </source>
</evidence>
<dbReference type="InterPro" id="IPR008964">
    <property type="entry name" value="Invasin/intimin_cell_adhesion"/>
</dbReference>
<keyword evidence="3" id="KW-1133">Transmembrane helix</keyword>
<comment type="subcellular location">
    <subcellularLocation>
        <location evidence="1">Cell envelope</location>
    </subcellularLocation>
</comment>
<feature type="compositionally biased region" description="Acidic residues" evidence="2">
    <location>
        <begin position="281"/>
        <end position="290"/>
    </location>
</feature>
<evidence type="ECO:0000259" key="5">
    <source>
        <dbReference type="Pfam" id="PF18676"/>
    </source>
</evidence>
<evidence type="ECO:0000256" key="1">
    <source>
        <dbReference type="ARBA" id="ARBA00004196"/>
    </source>
</evidence>
<dbReference type="Gene3D" id="2.60.40.1080">
    <property type="match status" value="1"/>
</dbReference>
<feature type="compositionally biased region" description="Low complexity" evidence="2">
    <location>
        <begin position="305"/>
        <end position="316"/>
    </location>
</feature>
<dbReference type="Pfam" id="PF18676">
    <property type="entry name" value="MBG_2"/>
    <property type="match status" value="1"/>
</dbReference>
<dbReference type="Pfam" id="PF09479">
    <property type="entry name" value="Flg_new"/>
    <property type="match status" value="4"/>
</dbReference>
<dbReference type="Pfam" id="PF02368">
    <property type="entry name" value="Big_2"/>
    <property type="match status" value="1"/>
</dbReference>
<evidence type="ECO:0008006" key="8">
    <source>
        <dbReference type="Google" id="ProtNLM"/>
    </source>
</evidence>
<evidence type="ECO:0000313" key="6">
    <source>
        <dbReference type="EMBL" id="RNL38664.1"/>
    </source>
</evidence>
<proteinExistence type="predicted"/>
<dbReference type="Proteomes" id="UP000278327">
    <property type="component" value="Unassembled WGS sequence"/>
</dbReference>
<sequence length="1767" mass="186905">MQGGEKAARVKEKLVEMNTIQRLADARNCLEGKIVAVALSLLMALSFLNVSVFADAALAVEGFDGEVGEKTTEPTPPEDDPEKTSESVSTPTNDGASETPGQKDDGSLDSPTSDGLQNDAAVLTVDTDDVTVKLTAAGALPEEARLTVDVAENDEGKTAMEKALEEGYGLYRIYRLGLVDESGDPLTLSGIDYRVTVTWRGTFAGEMKAYRIDGPETVTEITLEKPLTTQGDINPNALTFSTELLNAPFAFAMPTSEKEGDEPSEPADPTNPEQPVITGDENIDEGDGDNAENGNGSGKEGELPGTDNGDTGTGTDADVDAPEQPAPSEPAANKPVDDSDNEHQLTLYVGEVRDLHRFAASGGTWASENPAVAEVATTGKVTAVAPGDAVVRCGEVTINVTVRPALTEDAEGPQLAYFYFLPPSENGLNGGAAVAAGSDMSGATFLGSGAVQLPSGYDGHSALLNGTVLPLSKDANGNEIRNKVVNLNELVVSGPSAREVGLGLAAYYNGSLDENRSKIKYSDITGYSYEVVRIDGKASCSDYDGNPLQPASAVRVYVQMHIQTADLFTVTYKVATPTGLLTHGVLHRTGDPAIALPGYNFEADDQTLITVDGATYQAKQHMSENGVTYYFDGWYEDGRYRQRAGASYDGHESATFYARYLSQEASEATFDANGGVFGDGAPTKTFQADEGGTYWLPEAPSRFGYEFLGWINQSTGSLFAAGVGLVMGADSVAYTASWKASPSSIVLDAVGGSFGGGAQTITLEGETGALVDHAAASTPVRAGYKFVGWCTDADGSGPLLTALPDRFAGGTMTLYAQYVEDPDQYYTVTYRTYGVGVLSQRNSLASEGHEIVDRNLVGSHAEGLKGAVARAQLPEYYVFAGWFKVTQGEDGQAESWQLVSSNPELTPEVAAKYLNWADGKCADTVFEARFDYNHATSIDTVPYFVEYYVMDDDGAYPARPVRSYASILQNVREGSLYDIPERAIGKTTAGYDLSFLEPGKADATLGVEPIEGFKAQRYALDEERTTMQVTYEAGSPLTFKVYLQKRLGIRFEAGAHGELSLKGADDVALATPEAVEYHLLKGSDFPTCPGVTPHAGYKFTGWTVGDSFFERPVETALTLVAQYEALSASIAFESNRGSAVETLTGVTDGVVDAALPTPVREGYTFAGWYDNEDFEGDALTALPKTFPAGETTFYAKWTANCATILFDRNASDATGSQTGVEGVTDDKVPGAFPEGTGYARDGYVFDGWNTKADGTGDVVTAFPATFAAGTTTYYAQWKLDVRGLDAAAFSFRGTYNGRERGIALPSALKMKDGETLTLLAADGSPIENSQRFAKDVADTAENLTVVICDAKGKELSRITGVSVVIEPATLTVTTSSLIYPFDGNTATSAGIAVTGLQNGETIGYRATGAASQVGDEVENGFELTWADGTNGYTAKEANYTVAADLGTIRVVSSACPVKVEGYVGVYDGAEHSISYEVAAEEAEKATISFDGPTAYTNAGNRTINYTVECADHGTLSGSIDMKILPRPVTIAVEDSYKIASTADPEFTGAIVEGHLVQPSDLGAISFVRTNDTEEVGFYPEVLTASYLRNTNYDVQVVPGTFTIGPAGSTVVPPRNPLLPPRSSLGAGMPAGATTPADAIAGVVTTMVGSQRAAAVAEQFGAVAGIILDEDVPMAASVSFDSEEPTVTRVGGEVIEDDATALGAFDEPHCWVHWVMLIGVLLTVGYAAVVVANRLGYARRIDDFNNSLTSTVAIETEDTRAARVAHKA</sequence>
<feature type="domain" description="BIG2" evidence="4">
    <location>
        <begin position="363"/>
        <end position="391"/>
    </location>
</feature>
<evidence type="ECO:0000313" key="7">
    <source>
        <dbReference type="Proteomes" id="UP000278327"/>
    </source>
</evidence>
<dbReference type="GO" id="GO:0030313">
    <property type="term" value="C:cell envelope"/>
    <property type="evidence" value="ECO:0007669"/>
    <property type="project" value="UniProtKB-SubCell"/>
</dbReference>
<feature type="region of interest" description="Disordered" evidence="2">
    <location>
        <begin position="254"/>
        <end position="340"/>
    </location>
</feature>
<accession>A0A3N0AVR8</accession>